<evidence type="ECO:0000256" key="10">
    <source>
        <dbReference type="ARBA" id="ARBA00022833"/>
    </source>
</evidence>
<dbReference type="Pfam" id="PF23230">
    <property type="entry name" value="zf-C2H2_13"/>
    <property type="match status" value="1"/>
</dbReference>
<dbReference type="PROSITE" id="PS50089">
    <property type="entry name" value="ZF_RING_2"/>
    <property type="match status" value="1"/>
</dbReference>
<dbReference type="AlphaFoldDB" id="A0A6A6UBM7"/>
<keyword evidence="5" id="KW-0963">Cytoplasm</keyword>
<feature type="region of interest" description="Disordered" evidence="13">
    <location>
        <begin position="352"/>
        <end position="392"/>
    </location>
</feature>
<proteinExistence type="inferred from homology"/>
<feature type="region of interest" description="Disordered" evidence="13">
    <location>
        <begin position="452"/>
        <end position="479"/>
    </location>
</feature>
<comment type="subcellular location">
    <subcellularLocation>
        <location evidence="2">Cytoplasm</location>
    </subcellularLocation>
</comment>
<keyword evidence="6" id="KW-0597">Phosphoprotein</keyword>
<keyword evidence="7" id="KW-0808">Transferase</keyword>
<dbReference type="GO" id="GO:0072344">
    <property type="term" value="P:rescue of stalled ribosome"/>
    <property type="evidence" value="ECO:0007669"/>
    <property type="project" value="InterPro"/>
</dbReference>
<keyword evidence="9 12" id="KW-0863">Zinc-finger</keyword>
<gene>
    <name evidence="15" type="ORF">BT63DRAFT_373486</name>
</gene>
<evidence type="ECO:0000256" key="13">
    <source>
        <dbReference type="SAM" id="MobiDB-lite"/>
    </source>
</evidence>
<dbReference type="Pfam" id="PF25447">
    <property type="entry name" value="RING_ZNF598"/>
    <property type="match status" value="1"/>
</dbReference>
<dbReference type="InterPro" id="IPR044288">
    <property type="entry name" value="ZNF598/HEL2"/>
</dbReference>
<dbReference type="GO" id="GO:0061630">
    <property type="term" value="F:ubiquitin protein ligase activity"/>
    <property type="evidence" value="ECO:0007669"/>
    <property type="project" value="UniProtKB-EC"/>
</dbReference>
<dbReference type="CDD" id="cd16615">
    <property type="entry name" value="RING-HC_ZNF598"/>
    <property type="match status" value="1"/>
</dbReference>
<feature type="domain" description="RING-type" evidence="14">
    <location>
        <begin position="82"/>
        <end position="122"/>
    </location>
</feature>
<evidence type="ECO:0000256" key="2">
    <source>
        <dbReference type="ARBA" id="ARBA00004496"/>
    </source>
</evidence>
<dbReference type="OrthoDB" id="3838338at2759"/>
<comment type="catalytic activity">
    <reaction evidence="1">
        <text>S-ubiquitinyl-[E2 ubiquitin-conjugating enzyme]-L-cysteine + [acceptor protein]-L-lysine = [E2 ubiquitin-conjugating enzyme]-L-cysteine + N(6)-ubiquitinyl-[acceptor protein]-L-lysine.</text>
        <dbReference type="EC" id="2.3.2.27"/>
    </reaction>
</comment>
<dbReference type="GO" id="GO:0008270">
    <property type="term" value="F:zinc ion binding"/>
    <property type="evidence" value="ECO:0007669"/>
    <property type="project" value="UniProtKB-KW"/>
</dbReference>
<dbReference type="Proteomes" id="UP000799302">
    <property type="component" value="Unassembled WGS sequence"/>
</dbReference>
<feature type="compositionally biased region" description="Basic residues" evidence="13">
    <location>
        <begin position="13"/>
        <end position="23"/>
    </location>
</feature>
<feature type="compositionally biased region" description="Polar residues" evidence="13">
    <location>
        <begin position="36"/>
        <end position="67"/>
    </location>
</feature>
<feature type="compositionally biased region" description="Low complexity" evidence="13">
    <location>
        <begin position="594"/>
        <end position="633"/>
    </location>
</feature>
<dbReference type="InterPro" id="IPR056437">
    <property type="entry name" value="Znf-C2H2_ZNF598/HEL2"/>
</dbReference>
<feature type="compositionally biased region" description="Basic residues" evidence="13">
    <location>
        <begin position="727"/>
        <end position="736"/>
    </location>
</feature>
<evidence type="ECO:0000313" key="16">
    <source>
        <dbReference type="Proteomes" id="UP000799302"/>
    </source>
</evidence>
<dbReference type="PROSITE" id="PS00028">
    <property type="entry name" value="ZINC_FINGER_C2H2_1"/>
    <property type="match status" value="2"/>
</dbReference>
<dbReference type="GO" id="GO:0005737">
    <property type="term" value="C:cytoplasm"/>
    <property type="evidence" value="ECO:0007669"/>
    <property type="project" value="UniProtKB-SubCell"/>
</dbReference>
<dbReference type="PANTHER" id="PTHR22938:SF0">
    <property type="entry name" value="E3 UBIQUITIN-PROTEIN LIGASE ZNF598"/>
    <property type="match status" value="1"/>
</dbReference>
<evidence type="ECO:0000256" key="1">
    <source>
        <dbReference type="ARBA" id="ARBA00000900"/>
    </source>
</evidence>
<sequence length="744" mass="81644">MSDPAPPSTPPRRGNRGRGRGGRAPRGGRSPGNQRGGQISNHRQPAPTLAQQSNGISKIPQTQSNGKEASETQEEDADGEVCFICASPVIHTAIAPCNHRTCHICSLRMRALYKNKACAHCRTDWDFVIFTNDEKNFQEFDDASISFTDSTLGIKYESKEIQEDTLLLLRYNCPDPECDVACLGWPDLHRHVREKHNKTMCDLCVRNKKVFTHEHELYTKEELKRHQEKGDDKPGTVDQSGFRGHPKCGFCRQHFYSDDELYTHCREKHEKCHICDRLNPGRPQYYLNYDTLEEHFRKDHYVCLDQECLEKKFVVFESEMDLRAHQLESHPNGLTKDHRRVDLSDFSLRERYQPARGGRGGRGNHDQQRGGGGRGRGRDPNAEPLPASSAQPLRRDELAFQRQMAIQNAQSHTGRSFGGQLSSTPQPARPSAADVAAARSAAFPALGDMSRALPSASAVSTAPPTREEEQRQQKHASVTERAINLVKGDQLKLNTFRTNVSSYKNSSKTAAELIESFFILFDTTGPSANANIGKLVKELADIFEIDSKKQALLKAWNDHKAINEDYPFLPGSSSRASSVVDEPHGGTRVLRLKSSTAQSSRSSRTASWGTAAPENSSSAASSLFPSLPVSSGLQRPAKGRQSATPWAGSSAAAPSSTKAAPARPAGRNDASAFPALPAAAKPTLPSFTPGYTGAGVRRVQNASPGPAAWGPSTATAEAEEEDDAQQGRKKQGRQGKKVTLFKFG</sequence>
<dbReference type="EC" id="2.3.2.27" evidence="4"/>
<comment type="similarity">
    <text evidence="11">Belongs to the ZNF598/HEL2 family.</text>
</comment>
<protein>
    <recommendedName>
        <fullName evidence="4">RING-type E3 ubiquitin transferase</fullName>
        <ecNumber evidence="4">2.3.2.27</ecNumber>
    </recommendedName>
</protein>
<evidence type="ECO:0000256" key="12">
    <source>
        <dbReference type="PROSITE-ProRule" id="PRU00175"/>
    </source>
</evidence>
<dbReference type="GO" id="GO:0016567">
    <property type="term" value="P:protein ubiquitination"/>
    <property type="evidence" value="ECO:0007669"/>
    <property type="project" value="TreeGrafter"/>
</dbReference>
<name>A0A6A6UBM7_9PEZI</name>
<dbReference type="InterPro" id="IPR001841">
    <property type="entry name" value="Znf_RING"/>
</dbReference>
<organism evidence="15 16">
    <name type="scientific">Microthyrium microscopicum</name>
    <dbReference type="NCBI Taxonomy" id="703497"/>
    <lineage>
        <taxon>Eukaryota</taxon>
        <taxon>Fungi</taxon>
        <taxon>Dikarya</taxon>
        <taxon>Ascomycota</taxon>
        <taxon>Pezizomycotina</taxon>
        <taxon>Dothideomycetes</taxon>
        <taxon>Dothideomycetes incertae sedis</taxon>
        <taxon>Microthyriales</taxon>
        <taxon>Microthyriaceae</taxon>
        <taxon>Microthyrium</taxon>
    </lineage>
</organism>
<dbReference type="InterPro" id="IPR057634">
    <property type="entry name" value="PAH_ZNF598/HEL2"/>
</dbReference>
<dbReference type="EMBL" id="MU004235">
    <property type="protein sequence ID" value="KAF2669655.1"/>
    <property type="molecule type" value="Genomic_DNA"/>
</dbReference>
<keyword evidence="10" id="KW-0862">Zinc</keyword>
<evidence type="ECO:0000256" key="6">
    <source>
        <dbReference type="ARBA" id="ARBA00022553"/>
    </source>
</evidence>
<evidence type="ECO:0000259" key="14">
    <source>
        <dbReference type="PROSITE" id="PS50089"/>
    </source>
</evidence>
<evidence type="ECO:0000256" key="3">
    <source>
        <dbReference type="ARBA" id="ARBA00004906"/>
    </source>
</evidence>
<dbReference type="Pfam" id="PF23202">
    <property type="entry name" value="PAH_ZNF598"/>
    <property type="match status" value="1"/>
</dbReference>
<feature type="region of interest" description="Disordered" evidence="13">
    <location>
        <begin position="572"/>
        <end position="744"/>
    </location>
</feature>
<dbReference type="InterPro" id="IPR013087">
    <property type="entry name" value="Znf_C2H2_type"/>
</dbReference>
<keyword evidence="16" id="KW-1185">Reference proteome</keyword>
<evidence type="ECO:0000256" key="7">
    <source>
        <dbReference type="ARBA" id="ARBA00022679"/>
    </source>
</evidence>
<comment type="pathway">
    <text evidence="3">Protein modification; protein ubiquitination.</text>
</comment>
<evidence type="ECO:0000256" key="11">
    <source>
        <dbReference type="ARBA" id="ARBA00035113"/>
    </source>
</evidence>
<dbReference type="SMART" id="SM00355">
    <property type="entry name" value="ZnF_C2H2"/>
    <property type="match status" value="4"/>
</dbReference>
<evidence type="ECO:0000256" key="4">
    <source>
        <dbReference type="ARBA" id="ARBA00012483"/>
    </source>
</evidence>
<dbReference type="InterPro" id="IPR013083">
    <property type="entry name" value="Znf_RING/FYVE/PHD"/>
</dbReference>
<dbReference type="PANTHER" id="PTHR22938">
    <property type="entry name" value="ZINC FINGER PROTEIN 598"/>
    <property type="match status" value="1"/>
</dbReference>
<feature type="region of interest" description="Disordered" evidence="13">
    <location>
        <begin position="1"/>
        <end position="73"/>
    </location>
</feature>
<dbReference type="InterPro" id="IPR041888">
    <property type="entry name" value="RING-HC_ZNF598/HEL2"/>
</dbReference>
<reference evidence="15" key="1">
    <citation type="journal article" date="2020" name="Stud. Mycol.">
        <title>101 Dothideomycetes genomes: a test case for predicting lifestyles and emergence of pathogens.</title>
        <authorList>
            <person name="Haridas S."/>
            <person name="Albert R."/>
            <person name="Binder M."/>
            <person name="Bloem J."/>
            <person name="Labutti K."/>
            <person name="Salamov A."/>
            <person name="Andreopoulos B."/>
            <person name="Baker S."/>
            <person name="Barry K."/>
            <person name="Bills G."/>
            <person name="Bluhm B."/>
            <person name="Cannon C."/>
            <person name="Castanera R."/>
            <person name="Culley D."/>
            <person name="Daum C."/>
            <person name="Ezra D."/>
            <person name="Gonzalez J."/>
            <person name="Henrissat B."/>
            <person name="Kuo A."/>
            <person name="Liang C."/>
            <person name="Lipzen A."/>
            <person name="Lutzoni F."/>
            <person name="Magnuson J."/>
            <person name="Mondo S."/>
            <person name="Nolan M."/>
            <person name="Ohm R."/>
            <person name="Pangilinan J."/>
            <person name="Park H.-J."/>
            <person name="Ramirez L."/>
            <person name="Alfaro M."/>
            <person name="Sun H."/>
            <person name="Tritt A."/>
            <person name="Yoshinaga Y."/>
            <person name="Zwiers L.-H."/>
            <person name="Turgeon B."/>
            <person name="Goodwin S."/>
            <person name="Spatafora J."/>
            <person name="Crous P."/>
            <person name="Grigoriev I."/>
        </authorList>
    </citation>
    <scope>NUCLEOTIDE SEQUENCE</scope>
    <source>
        <strain evidence="15">CBS 115976</strain>
    </source>
</reference>
<dbReference type="Gene3D" id="3.30.40.10">
    <property type="entry name" value="Zinc/RING finger domain, C3HC4 (zinc finger)"/>
    <property type="match status" value="1"/>
</dbReference>
<evidence type="ECO:0000256" key="5">
    <source>
        <dbReference type="ARBA" id="ARBA00022490"/>
    </source>
</evidence>
<feature type="region of interest" description="Disordered" evidence="13">
    <location>
        <begin position="408"/>
        <end position="435"/>
    </location>
</feature>
<evidence type="ECO:0000256" key="9">
    <source>
        <dbReference type="ARBA" id="ARBA00022771"/>
    </source>
</evidence>
<feature type="compositionally biased region" description="Low complexity" evidence="13">
    <location>
        <begin position="642"/>
        <end position="686"/>
    </location>
</feature>
<keyword evidence="8" id="KW-0479">Metal-binding</keyword>
<feature type="compositionally biased region" description="Polar residues" evidence="13">
    <location>
        <begin position="408"/>
        <end position="426"/>
    </location>
</feature>
<dbReference type="SUPFAM" id="SSF57850">
    <property type="entry name" value="RING/U-box"/>
    <property type="match status" value="1"/>
</dbReference>
<accession>A0A6A6UBM7</accession>
<evidence type="ECO:0000256" key="8">
    <source>
        <dbReference type="ARBA" id="ARBA00022723"/>
    </source>
</evidence>
<evidence type="ECO:0000313" key="15">
    <source>
        <dbReference type="EMBL" id="KAF2669655.1"/>
    </source>
</evidence>
<feature type="compositionally biased region" description="Pro residues" evidence="13">
    <location>
        <begin position="1"/>
        <end position="10"/>
    </location>
</feature>
<dbReference type="GO" id="GO:0043022">
    <property type="term" value="F:ribosome binding"/>
    <property type="evidence" value="ECO:0007669"/>
    <property type="project" value="TreeGrafter"/>
</dbReference>